<dbReference type="PANTHER" id="PTHR43690">
    <property type="entry name" value="NARDILYSIN"/>
    <property type="match status" value="1"/>
</dbReference>
<keyword evidence="6" id="KW-1133">Transmembrane helix</keyword>
<comment type="caution">
    <text evidence="9">The sequence shown here is derived from an EMBL/GenBank/DDBJ whole genome shotgun (WGS) entry which is preliminary data.</text>
</comment>
<organism evidence="9 10">
    <name type="scientific">Neisseria weixii</name>
    <dbReference type="NCBI Taxonomy" id="1853276"/>
    <lineage>
        <taxon>Bacteria</taxon>
        <taxon>Pseudomonadati</taxon>
        <taxon>Pseudomonadota</taxon>
        <taxon>Betaproteobacteria</taxon>
        <taxon>Neisseriales</taxon>
        <taxon>Neisseriaceae</taxon>
        <taxon>Neisseria</taxon>
    </lineage>
</organism>
<evidence type="ECO:0000256" key="2">
    <source>
        <dbReference type="ARBA" id="ARBA00022670"/>
    </source>
</evidence>
<evidence type="ECO:0000259" key="7">
    <source>
        <dbReference type="Pfam" id="PF00675"/>
    </source>
</evidence>
<protein>
    <submittedName>
        <fullName evidence="9">Insulinase family protein</fullName>
    </submittedName>
</protein>
<dbReference type="PANTHER" id="PTHR43690:SF17">
    <property type="entry name" value="PROTEIN YHJJ"/>
    <property type="match status" value="1"/>
</dbReference>
<accession>A0A3N4N6D9</accession>
<dbReference type="EMBL" id="RPFL01000005">
    <property type="protein sequence ID" value="RPD89717.1"/>
    <property type="molecule type" value="Genomic_DNA"/>
</dbReference>
<comment type="similarity">
    <text evidence="1">Belongs to the peptidase M16 family.</text>
</comment>
<keyword evidence="2" id="KW-0645">Protease</keyword>
<dbReference type="Pfam" id="PF00675">
    <property type="entry name" value="Peptidase_M16"/>
    <property type="match status" value="1"/>
</dbReference>
<dbReference type="InterPro" id="IPR011249">
    <property type="entry name" value="Metalloenz_LuxS/M16"/>
</dbReference>
<keyword evidence="3" id="KW-0378">Hydrolase</keyword>
<evidence type="ECO:0000256" key="5">
    <source>
        <dbReference type="ARBA" id="ARBA00023049"/>
    </source>
</evidence>
<evidence type="ECO:0000259" key="8">
    <source>
        <dbReference type="Pfam" id="PF05193"/>
    </source>
</evidence>
<keyword evidence="5" id="KW-0482">Metalloprotease</keyword>
<dbReference type="AlphaFoldDB" id="A0A3N4N6D9"/>
<name>A0A3N4N6D9_9NEIS</name>
<feature type="domain" description="Peptidase M16 N-terminal" evidence="7">
    <location>
        <begin position="68"/>
        <end position="196"/>
    </location>
</feature>
<dbReference type="InterPro" id="IPR011765">
    <property type="entry name" value="Pept_M16_N"/>
</dbReference>
<proteinExistence type="inferred from homology"/>
<dbReference type="GO" id="GO:0006508">
    <property type="term" value="P:proteolysis"/>
    <property type="evidence" value="ECO:0007669"/>
    <property type="project" value="UniProtKB-KW"/>
</dbReference>
<evidence type="ECO:0000313" key="9">
    <source>
        <dbReference type="EMBL" id="RPD89717.1"/>
    </source>
</evidence>
<keyword evidence="4" id="KW-0862">Zinc</keyword>
<feature type="domain" description="Peptidase M16 C-terminal" evidence="8">
    <location>
        <begin position="691"/>
        <end position="838"/>
    </location>
</feature>
<feature type="transmembrane region" description="Helical" evidence="6">
    <location>
        <begin position="20"/>
        <end position="37"/>
    </location>
</feature>
<evidence type="ECO:0000313" key="10">
    <source>
        <dbReference type="Proteomes" id="UP000272412"/>
    </source>
</evidence>
<keyword evidence="6" id="KW-0812">Transmembrane</keyword>
<keyword evidence="6" id="KW-0472">Membrane</keyword>
<evidence type="ECO:0000256" key="4">
    <source>
        <dbReference type="ARBA" id="ARBA00022833"/>
    </source>
</evidence>
<dbReference type="InterPro" id="IPR007863">
    <property type="entry name" value="Peptidase_M16_C"/>
</dbReference>
<reference evidence="9 10" key="1">
    <citation type="submission" date="2018-11" db="EMBL/GenBank/DDBJ databases">
        <title>Neisseria weixii sp. nov. isolated from the rectal contents of plateau pika (Ochotona cruzoniae).</title>
        <authorList>
            <person name="Zhang G."/>
        </authorList>
    </citation>
    <scope>NUCLEOTIDE SEQUENCE [LARGE SCALE GENOMIC DNA]</scope>
    <source>
        <strain evidence="9 10">10009</strain>
    </source>
</reference>
<dbReference type="GO" id="GO:0046872">
    <property type="term" value="F:metal ion binding"/>
    <property type="evidence" value="ECO:0007669"/>
    <property type="project" value="InterPro"/>
</dbReference>
<dbReference type="Gene3D" id="3.30.830.10">
    <property type="entry name" value="Metalloenzyme, LuxS/M16 peptidase-like"/>
    <property type="match status" value="3"/>
</dbReference>
<sequence length="913" mass="103973">MLHYKAASDGLIKRKLFMKLTYFVVSAVIGTTLPAYANQSLYATGKLENGLTYHIFKIPSAGKRLMTRMNVGVGAADENDGEEGIAHITEHMVFQSSPQNPQGLSGCLMKDGWQMGRHFNAQTTYDYTRYMLTPPRGIKQLDETLLIYRQILQPKQFSAADWEKERQVILSEWRQQQSLQHRLGRQQHELMYKGARQGRYAPIGRLEAIEKADMKTASDFHNRWYGVNNAVLVVMGDISIDETSALIQKAFGSLQPITLSERRHEEYEPTLQNGWHIAQVADRDNVENKLSLVFRFKKQPASAYEEHAYQRLLDNFAAFIVNRRIQQSGEDVVLKMDTLGRNTGALVLQSETAPTQHSEMLDVLRHLRQDILNTPATNEELAEYRKALHSNLSPQKAGIPNDLGKVAAMSDETVLRGLPLPDAEIQTIDRSQLYRINAKVVNERIAGWLNAPDKMIQVQAQADEKVKLPEVSKLNHVIRPSESSSDGLSEPRFAENQGGRIVAERHDAKLNLHYLTLSNGDTAVVMKLPMAGNNLYFKALSNVGYWNQPQRVWQAEILADVLARSTPQGMGAANFKQWQQKQGIKQYRFRLDGYHQTTDAQAAKSALQPVLQLYRQQQTAPDLSGWQQAVKREESRFKVAQYAKSSRQRDAFNTLQYGRNALMPSESRAYNELNEAAFRQQWQTLAIAPTTYYIVSNLPIENVKPWVAQYLADIPRQAVQPTKYPWQSGRQMQQIAVNDTQGMDVQALSWQTLPKLSPAQYEQIKLLNNIANARLKNELRSKQQSVYGVKFQAEPNIGQNRMQSHLSFNASSEQAQAAWQAAQKVLNGLPDNIGFSEARNLRKLFVEQENARRLKPELWLERLVTSHQNYGDARYLTEVPNIPATFSRNRLRETAKWMWSAENEKVLMMTPRP</sequence>
<dbReference type="SUPFAM" id="SSF63411">
    <property type="entry name" value="LuxS/MPP-like metallohydrolase"/>
    <property type="match status" value="3"/>
</dbReference>
<dbReference type="Proteomes" id="UP000272412">
    <property type="component" value="Unassembled WGS sequence"/>
</dbReference>
<evidence type="ECO:0000256" key="6">
    <source>
        <dbReference type="SAM" id="Phobius"/>
    </source>
</evidence>
<evidence type="ECO:0000256" key="3">
    <source>
        <dbReference type="ARBA" id="ARBA00022801"/>
    </source>
</evidence>
<gene>
    <name evidence="9" type="ORF">EGK74_02700</name>
</gene>
<keyword evidence="10" id="KW-1185">Reference proteome</keyword>
<dbReference type="Pfam" id="PF05193">
    <property type="entry name" value="Peptidase_M16_C"/>
    <property type="match status" value="2"/>
</dbReference>
<dbReference type="InterPro" id="IPR050626">
    <property type="entry name" value="Peptidase_M16"/>
</dbReference>
<evidence type="ECO:0000256" key="1">
    <source>
        <dbReference type="ARBA" id="ARBA00007261"/>
    </source>
</evidence>
<feature type="domain" description="Peptidase M16 C-terminal" evidence="8">
    <location>
        <begin position="219"/>
        <end position="388"/>
    </location>
</feature>
<dbReference type="GO" id="GO:0008237">
    <property type="term" value="F:metallopeptidase activity"/>
    <property type="evidence" value="ECO:0007669"/>
    <property type="project" value="UniProtKB-KW"/>
</dbReference>